<dbReference type="InterPro" id="IPR020809">
    <property type="entry name" value="Enolase_CS"/>
</dbReference>
<feature type="binding site" evidence="13">
    <location>
        <position position="283"/>
    </location>
    <ligand>
        <name>substrate</name>
    </ligand>
</feature>
<evidence type="ECO:0000259" key="15">
    <source>
        <dbReference type="SMART" id="SM01192"/>
    </source>
</evidence>
<evidence type="ECO:0000256" key="14">
    <source>
        <dbReference type="PIRSR" id="PIRSR001400-3"/>
    </source>
</evidence>
<dbReference type="PIRSF" id="PIRSF001400">
    <property type="entry name" value="Enolase"/>
    <property type="match status" value="1"/>
</dbReference>
<evidence type="ECO:0000256" key="9">
    <source>
        <dbReference type="ARBA" id="ARBA00023152"/>
    </source>
</evidence>
<evidence type="ECO:0000313" key="17">
    <source>
        <dbReference type="EMBL" id="KJS58619.1"/>
    </source>
</evidence>
<dbReference type="SUPFAM" id="SSF54826">
    <property type="entry name" value="Enolase N-terminal domain-like"/>
    <property type="match status" value="1"/>
</dbReference>
<dbReference type="SFLD" id="SFLDF00002">
    <property type="entry name" value="enolase"/>
    <property type="match status" value="1"/>
</dbReference>
<evidence type="ECO:0000256" key="13">
    <source>
        <dbReference type="PIRSR" id="PIRSR001400-2"/>
    </source>
</evidence>
<dbReference type="Gene3D" id="3.30.390.10">
    <property type="entry name" value="Enolase-like, N-terminal domain"/>
    <property type="match status" value="1"/>
</dbReference>
<dbReference type="InterPro" id="IPR020811">
    <property type="entry name" value="Enolase_N"/>
</dbReference>
<dbReference type="NCBIfam" id="TIGR01060">
    <property type="entry name" value="eno"/>
    <property type="match status" value="1"/>
</dbReference>
<dbReference type="EMBL" id="JZKH01000100">
    <property type="protein sequence ID" value="KJS58619.1"/>
    <property type="molecule type" value="Genomic_DNA"/>
</dbReference>
<evidence type="ECO:0000256" key="12">
    <source>
        <dbReference type="PIRSR" id="PIRSR001400-1"/>
    </source>
</evidence>
<dbReference type="PANTHER" id="PTHR11902">
    <property type="entry name" value="ENOLASE"/>
    <property type="match status" value="1"/>
</dbReference>
<evidence type="ECO:0000256" key="11">
    <source>
        <dbReference type="HAMAP-Rule" id="MF_00318"/>
    </source>
</evidence>
<feature type="binding site" evidence="13">
    <location>
        <begin position="362"/>
        <end position="365"/>
    </location>
    <ligand>
        <name>substrate</name>
    </ligand>
</feature>
<organism evidence="17 18">
    <name type="scientific">Streptomyces rubellomurinus (strain ATCC 31215)</name>
    <dbReference type="NCBI Taxonomy" id="359131"/>
    <lineage>
        <taxon>Bacteria</taxon>
        <taxon>Bacillati</taxon>
        <taxon>Actinomycetota</taxon>
        <taxon>Actinomycetes</taxon>
        <taxon>Kitasatosporales</taxon>
        <taxon>Streptomycetaceae</taxon>
        <taxon>Streptomyces</taxon>
    </lineage>
</organism>
<keyword evidence="7 11" id="KW-0479">Metal-binding</keyword>
<evidence type="ECO:0000256" key="6">
    <source>
        <dbReference type="ARBA" id="ARBA00022525"/>
    </source>
</evidence>
<dbReference type="OrthoDB" id="9804716at2"/>
<dbReference type="SMART" id="SM01193">
    <property type="entry name" value="Enolase_N"/>
    <property type="match status" value="1"/>
</dbReference>
<dbReference type="UniPathway" id="UPA00109">
    <property type="reaction ID" value="UER00187"/>
</dbReference>
<feature type="binding site" evidence="11">
    <location>
        <position position="335"/>
    </location>
    <ligand>
        <name>(2R)-2-phosphoglycerate</name>
        <dbReference type="ChEBI" id="CHEBI:58289"/>
    </ligand>
</feature>
<evidence type="ECO:0000256" key="5">
    <source>
        <dbReference type="ARBA" id="ARBA00022490"/>
    </source>
</evidence>
<evidence type="ECO:0000313" key="18">
    <source>
        <dbReference type="Proteomes" id="UP000033699"/>
    </source>
</evidence>
<comment type="caution">
    <text evidence="17">The sequence shown here is derived from an EMBL/GenBank/DDBJ whole genome shotgun (WGS) entry which is preliminary data.</text>
</comment>
<evidence type="ECO:0000256" key="1">
    <source>
        <dbReference type="ARBA" id="ARBA00005031"/>
    </source>
</evidence>
<keyword evidence="8 11" id="KW-0460">Magnesium</keyword>
<feature type="binding site" evidence="13">
    <location>
        <position position="386"/>
    </location>
    <ligand>
        <name>substrate</name>
    </ligand>
</feature>
<comment type="catalytic activity">
    <reaction evidence="11">
        <text>(2R)-2-phosphoglycerate = phosphoenolpyruvate + H2O</text>
        <dbReference type="Rhea" id="RHEA:10164"/>
        <dbReference type="ChEBI" id="CHEBI:15377"/>
        <dbReference type="ChEBI" id="CHEBI:58289"/>
        <dbReference type="ChEBI" id="CHEBI:58702"/>
        <dbReference type="EC" id="4.2.1.11"/>
    </reaction>
</comment>
<feature type="binding site" evidence="11">
    <location>
        <position position="365"/>
    </location>
    <ligand>
        <name>(2R)-2-phosphoglycerate</name>
        <dbReference type="ChEBI" id="CHEBI:58289"/>
    </ligand>
</feature>
<dbReference type="GO" id="GO:0004634">
    <property type="term" value="F:phosphopyruvate hydratase activity"/>
    <property type="evidence" value="ECO:0007669"/>
    <property type="project" value="UniProtKB-UniRule"/>
</dbReference>
<dbReference type="InterPro" id="IPR000941">
    <property type="entry name" value="Enolase"/>
</dbReference>
<evidence type="ECO:0000256" key="8">
    <source>
        <dbReference type="ARBA" id="ARBA00022842"/>
    </source>
</evidence>
<feature type="binding site" evidence="13">
    <location>
        <position position="164"/>
    </location>
    <ligand>
        <name>substrate</name>
    </ligand>
</feature>
<comment type="pathway">
    <text evidence="1 11">Carbohydrate degradation; glycolysis; pyruvate from D-glyceraldehyde 3-phosphate: step 4/5.</text>
</comment>
<dbReference type="FunFam" id="3.20.20.120:FF:000001">
    <property type="entry name" value="Enolase"/>
    <property type="match status" value="1"/>
</dbReference>
<dbReference type="SMART" id="SM01192">
    <property type="entry name" value="Enolase_C"/>
    <property type="match status" value="1"/>
</dbReference>
<dbReference type="RefSeq" id="WP_045703575.1">
    <property type="nucleotide sequence ID" value="NZ_JZKH01000100.1"/>
</dbReference>
<dbReference type="GO" id="GO:0000287">
    <property type="term" value="F:magnesium ion binding"/>
    <property type="evidence" value="ECO:0007669"/>
    <property type="project" value="UniProtKB-UniRule"/>
</dbReference>
<dbReference type="SFLD" id="SFLDG00178">
    <property type="entry name" value="enolase"/>
    <property type="match status" value="1"/>
</dbReference>
<evidence type="ECO:0000256" key="7">
    <source>
        <dbReference type="ARBA" id="ARBA00022723"/>
    </source>
</evidence>
<reference evidence="17 18" key="1">
    <citation type="submission" date="2015-02" db="EMBL/GenBank/DDBJ databases">
        <authorList>
            <person name="Ju K.-S."/>
            <person name="Doroghazi J.R."/>
            <person name="Metcalf W."/>
        </authorList>
    </citation>
    <scope>NUCLEOTIDE SEQUENCE [LARGE SCALE GENOMIC DNA]</scope>
    <source>
        <strain evidence="17 18">ATCC 31215</strain>
    </source>
</reference>
<dbReference type="InterPro" id="IPR029017">
    <property type="entry name" value="Enolase-like_N"/>
</dbReference>
<dbReference type="Pfam" id="PF03952">
    <property type="entry name" value="Enolase_N"/>
    <property type="match status" value="1"/>
</dbReference>
<dbReference type="GO" id="GO:0009986">
    <property type="term" value="C:cell surface"/>
    <property type="evidence" value="ECO:0007669"/>
    <property type="project" value="UniProtKB-SubCell"/>
</dbReference>
<evidence type="ECO:0000256" key="3">
    <source>
        <dbReference type="ARBA" id="ARBA00012058"/>
    </source>
</evidence>
<keyword evidence="10 11" id="KW-0456">Lyase</keyword>
<dbReference type="CDD" id="cd03313">
    <property type="entry name" value="enolase"/>
    <property type="match status" value="1"/>
</dbReference>
<keyword evidence="5 11" id="KW-0963">Cytoplasm</keyword>
<dbReference type="Pfam" id="PF00113">
    <property type="entry name" value="Enolase_C"/>
    <property type="match status" value="1"/>
</dbReference>
<dbReference type="EC" id="4.2.1.11" evidence="3 11"/>
<keyword evidence="18" id="KW-1185">Reference proteome</keyword>
<feature type="binding site" evidence="13">
    <location>
        <position position="310"/>
    </location>
    <ligand>
        <name>substrate</name>
    </ligand>
</feature>
<evidence type="ECO:0000259" key="16">
    <source>
        <dbReference type="SMART" id="SM01193"/>
    </source>
</evidence>
<feature type="binding site" evidence="11">
    <location>
        <position position="386"/>
    </location>
    <ligand>
        <name>(2R)-2-phosphoglycerate</name>
        <dbReference type="ChEBI" id="CHEBI:58289"/>
    </ligand>
</feature>
<feature type="binding site" evidence="11">
    <location>
        <position position="163"/>
    </location>
    <ligand>
        <name>(2R)-2-phosphoglycerate</name>
        <dbReference type="ChEBI" id="CHEBI:58289"/>
    </ligand>
</feature>
<dbReference type="InterPro" id="IPR036849">
    <property type="entry name" value="Enolase-like_C_sf"/>
</dbReference>
<comment type="cofactor">
    <cofactor evidence="11">
        <name>Mg(2+)</name>
        <dbReference type="ChEBI" id="CHEBI:18420"/>
    </cofactor>
    <text evidence="11">Binds a second Mg(2+) ion via substrate during catalysis.</text>
</comment>
<dbReference type="SUPFAM" id="SSF51604">
    <property type="entry name" value="Enolase C-terminal domain-like"/>
    <property type="match status" value="1"/>
</dbReference>
<dbReference type="PROSITE" id="PS00164">
    <property type="entry name" value="ENOLASE"/>
    <property type="match status" value="1"/>
</dbReference>
<sequence>MPSIDVVVAREILDSRGNPTVEVEVGLDDGSTGRAAVPSGASTGAFEALELRDGDKNRYFGKGVEKAVLAVIEQIGPELVGYDATEQRLIDQAMLDLDATPDKSSLGANAILGVSLAVAHAASEASDLPLFRYLGGPNAHVLPVPMMNILNGGSHADSNVDIQEFMIAPIGAESFSEAVRWGVEVYHTLKGVLKERGLSTGLGDEGGFAPNLDSNREALDLIVEAIEKAGYVPGRDVALALDVASSEFYEDGAYQFEGKALSAAELIEYYAELVDAYPLVSIEDPLDESDWDGWKAMTVKLGDKVQLVGDDLFVTNPARLARGIETGTANALLVKVNQIGSLTETLDAVELAQRNGYRCMMSHRSGETEDVTIADLAVATNCGQIKTGAPARSERVAKYNQLLRIEEILDDAAEYAGRSAFPRFRSADQ</sequence>
<evidence type="ECO:0000256" key="2">
    <source>
        <dbReference type="ARBA" id="ARBA00009604"/>
    </source>
</evidence>
<proteinExistence type="inferred from homology"/>
<dbReference type="InterPro" id="IPR020810">
    <property type="entry name" value="Enolase_C"/>
</dbReference>
<evidence type="ECO:0000256" key="4">
    <source>
        <dbReference type="ARBA" id="ARBA00017068"/>
    </source>
</evidence>
<dbReference type="GO" id="GO:0005576">
    <property type="term" value="C:extracellular region"/>
    <property type="evidence" value="ECO:0007669"/>
    <property type="project" value="UniProtKB-SubCell"/>
</dbReference>
<comment type="similarity">
    <text evidence="2 11">Belongs to the enolase family.</text>
</comment>
<dbReference type="PRINTS" id="PR00148">
    <property type="entry name" value="ENOLASE"/>
</dbReference>
<accession>A0A0F2T5Y0</accession>
<feature type="binding site" evidence="11 14">
    <location>
        <position position="283"/>
    </location>
    <ligand>
        <name>Mg(2+)</name>
        <dbReference type="ChEBI" id="CHEBI:18420"/>
    </ligand>
</feature>
<dbReference type="GO" id="GO:0006096">
    <property type="term" value="P:glycolytic process"/>
    <property type="evidence" value="ECO:0007669"/>
    <property type="project" value="UniProtKB-UniRule"/>
</dbReference>
<feature type="binding site" evidence="11">
    <location>
        <position position="364"/>
    </location>
    <ligand>
        <name>(2R)-2-phosphoglycerate</name>
        <dbReference type="ChEBI" id="CHEBI:58289"/>
    </ligand>
</feature>
<dbReference type="PANTHER" id="PTHR11902:SF1">
    <property type="entry name" value="ENOLASE"/>
    <property type="match status" value="1"/>
</dbReference>
<feature type="binding site" evidence="13">
    <location>
        <position position="155"/>
    </location>
    <ligand>
        <name>substrate</name>
    </ligand>
</feature>
<feature type="active site" description="Proton acceptor" evidence="11 12">
    <location>
        <position position="335"/>
    </location>
</feature>
<name>A0A0F2T5Y0_STRR3</name>
<dbReference type="PATRIC" id="fig|359131.3.peg.8063"/>
<dbReference type="Proteomes" id="UP000033699">
    <property type="component" value="Unassembled WGS sequence"/>
</dbReference>
<protein>
    <recommendedName>
        <fullName evidence="4 11">Enolase</fullName>
        <ecNumber evidence="3 11">4.2.1.11</ecNumber>
    </recommendedName>
    <alternativeName>
        <fullName evidence="11">2-phospho-D-glycerate hydro-lyase</fullName>
    </alternativeName>
    <alternativeName>
        <fullName evidence="11">2-phosphoglycerate dehydratase</fullName>
    </alternativeName>
</protein>
<gene>
    <name evidence="11 17" type="primary">eno</name>
    <name evidence="17" type="ORF">VM95_32175</name>
</gene>
<comment type="subcellular location">
    <subcellularLocation>
        <location evidence="11">Cytoplasm</location>
    </subcellularLocation>
    <subcellularLocation>
        <location evidence="11">Secreted</location>
    </subcellularLocation>
    <subcellularLocation>
        <location evidence="11">Cell surface</location>
    </subcellularLocation>
    <text evidence="11">Fractions of enolase are present in both the cytoplasm and on the cell surface.</text>
</comment>
<feature type="domain" description="Enolase N-terminal" evidence="16">
    <location>
        <begin position="4"/>
        <end position="134"/>
    </location>
</feature>
<dbReference type="HAMAP" id="MF_00318">
    <property type="entry name" value="Enolase"/>
    <property type="match status" value="1"/>
</dbReference>
<dbReference type="FunFam" id="3.30.390.10:FF:000001">
    <property type="entry name" value="Enolase"/>
    <property type="match status" value="1"/>
</dbReference>
<feature type="domain" description="Enolase C-terminal TIM barrel" evidence="15">
    <location>
        <begin position="139"/>
        <end position="423"/>
    </location>
</feature>
<feature type="binding site" evidence="11 14">
    <location>
        <position position="242"/>
    </location>
    <ligand>
        <name>Mg(2+)</name>
        <dbReference type="ChEBI" id="CHEBI:18420"/>
    </ligand>
</feature>
<feature type="binding site" evidence="11 14">
    <location>
        <position position="310"/>
    </location>
    <ligand>
        <name>Mg(2+)</name>
        <dbReference type="ChEBI" id="CHEBI:18420"/>
    </ligand>
</feature>
<dbReference type="SFLD" id="SFLDS00001">
    <property type="entry name" value="Enolase"/>
    <property type="match status" value="1"/>
</dbReference>
<dbReference type="GO" id="GO:0000015">
    <property type="term" value="C:phosphopyruvate hydratase complex"/>
    <property type="evidence" value="ECO:0007669"/>
    <property type="project" value="InterPro"/>
</dbReference>
<comment type="cofactor">
    <cofactor evidence="14">
        <name>Mg(2+)</name>
        <dbReference type="ChEBI" id="CHEBI:18420"/>
    </cofactor>
    <text evidence="14">Mg(2+) is required for catalysis and for stabilizing the dimer.</text>
</comment>
<dbReference type="AlphaFoldDB" id="A0A0F2T5Y0"/>
<comment type="function">
    <text evidence="11">Catalyzes the reversible conversion of 2-phosphoglycerate (2-PG) into phosphoenolpyruvate (PEP). It is essential for the degradation of carbohydrates via glycolysis.</text>
</comment>
<keyword evidence="6 11" id="KW-0964">Secreted</keyword>
<evidence type="ECO:0000256" key="10">
    <source>
        <dbReference type="ARBA" id="ARBA00023239"/>
    </source>
</evidence>
<feature type="active site" description="Proton donor" evidence="11 12">
    <location>
        <position position="205"/>
    </location>
</feature>
<dbReference type="Gene3D" id="3.20.20.120">
    <property type="entry name" value="Enolase-like C-terminal domain"/>
    <property type="match status" value="1"/>
</dbReference>
<keyword evidence="9 11" id="KW-0324">Glycolysis</keyword>